<dbReference type="Pfam" id="PF14022">
    <property type="entry name" value="DUF4238"/>
    <property type="match status" value="1"/>
</dbReference>
<reference evidence="1 2" key="1">
    <citation type="journal article" date="2011" name="Int. J. Syst. Evol. Microbiol.">
        <title>Zhongshania antarctica gen. nov., sp. nov. and Zhongshania guokunii sp. nov., gammaproteobacteria respectively isolated from coastal attached (fast) ice and surface seawater of the Antarctic.</title>
        <authorList>
            <person name="Li H.J."/>
            <person name="Zhang X.Y."/>
            <person name="Chen C.X."/>
            <person name="Zhang Y.J."/>
            <person name="Gao Z.M."/>
            <person name="Yu Y."/>
            <person name="Chen X.L."/>
            <person name="Chen B."/>
            <person name="Zhang Y.Z."/>
        </authorList>
    </citation>
    <scope>NUCLEOTIDE SEQUENCE [LARGE SCALE GENOMIC DNA]</scope>
    <source>
        <strain evidence="1 2">ZS6-22T</strain>
    </source>
</reference>
<name>A0ABV3U5R8_9GAMM</name>
<gene>
    <name evidence="1" type="ORF">AB4876_08020</name>
</gene>
<protein>
    <submittedName>
        <fullName evidence="1">DUF4238 domain-containing protein</fullName>
    </submittedName>
</protein>
<evidence type="ECO:0000313" key="2">
    <source>
        <dbReference type="Proteomes" id="UP001557485"/>
    </source>
</evidence>
<dbReference type="RefSeq" id="WP_368381126.1">
    <property type="nucleotide sequence ID" value="NZ_JBFRYA010000005.1"/>
</dbReference>
<dbReference type="Proteomes" id="UP001557485">
    <property type="component" value="Unassembled WGS sequence"/>
</dbReference>
<sequence>MTQGVREICSEHQYYAQKRVDGTIDHESMENAFHEIEDKAPRIIKKILFPGTGKKVLLTDDERVILSFFAAIQLFRVPNFREGIEEMYRKVVEITLGHIVEKDKEEKTLPKEIEELYERGGIKINIEQFVSLEPMINMATKGSATLLAKEWHFAVPAKGMTFVTSDNPIYFQAPEEYRAEVGHYLGPMHPLAEVTLPLRKDLLLILSPSAKRTPSQYRLLDCTSVQLDKADTKNINKRTTLSAARYVYSSERSEALARMVAKFKGTSQRVVV</sequence>
<keyword evidence="2" id="KW-1185">Reference proteome</keyword>
<dbReference type="EMBL" id="JBFRYA010000005">
    <property type="protein sequence ID" value="MEX1668855.1"/>
    <property type="molecule type" value="Genomic_DNA"/>
</dbReference>
<evidence type="ECO:0000313" key="1">
    <source>
        <dbReference type="EMBL" id="MEX1668855.1"/>
    </source>
</evidence>
<organism evidence="1 2">
    <name type="scientific">Zhongshania guokunii</name>
    <dbReference type="NCBI Taxonomy" id="641783"/>
    <lineage>
        <taxon>Bacteria</taxon>
        <taxon>Pseudomonadati</taxon>
        <taxon>Pseudomonadota</taxon>
        <taxon>Gammaproteobacteria</taxon>
        <taxon>Cellvibrionales</taxon>
        <taxon>Spongiibacteraceae</taxon>
        <taxon>Zhongshania</taxon>
    </lineage>
</organism>
<dbReference type="InterPro" id="IPR025332">
    <property type="entry name" value="DUF4238"/>
</dbReference>
<comment type="caution">
    <text evidence="1">The sequence shown here is derived from an EMBL/GenBank/DDBJ whole genome shotgun (WGS) entry which is preliminary data.</text>
</comment>
<accession>A0ABV3U5R8</accession>
<proteinExistence type="predicted"/>